<keyword evidence="1" id="KW-0863">Zinc-finger</keyword>
<evidence type="ECO:0000256" key="1">
    <source>
        <dbReference type="PROSITE-ProRule" id="PRU00175"/>
    </source>
</evidence>
<comment type="caution">
    <text evidence="4">The sequence shown here is derived from an EMBL/GenBank/DDBJ whole genome shotgun (WGS) entry which is preliminary data.</text>
</comment>
<evidence type="ECO:0000313" key="4">
    <source>
        <dbReference type="EMBL" id="KAL1591993.1"/>
    </source>
</evidence>
<feature type="compositionally biased region" description="Low complexity" evidence="2">
    <location>
        <begin position="260"/>
        <end position="269"/>
    </location>
</feature>
<name>A0ABR3QJ63_9PLEO</name>
<feature type="compositionally biased region" description="Basic and acidic residues" evidence="2">
    <location>
        <begin position="338"/>
        <end position="348"/>
    </location>
</feature>
<keyword evidence="1" id="KW-0862">Zinc</keyword>
<evidence type="ECO:0000256" key="2">
    <source>
        <dbReference type="SAM" id="MobiDB-lite"/>
    </source>
</evidence>
<dbReference type="EMBL" id="JAKJXO020000022">
    <property type="protein sequence ID" value="KAL1591993.1"/>
    <property type="molecule type" value="Genomic_DNA"/>
</dbReference>
<dbReference type="Gene3D" id="3.30.40.10">
    <property type="entry name" value="Zinc/RING finger domain, C3HC4 (zinc finger)"/>
    <property type="match status" value="1"/>
</dbReference>
<dbReference type="Pfam" id="PF13639">
    <property type="entry name" value="zf-RING_2"/>
    <property type="match status" value="1"/>
</dbReference>
<feature type="compositionally biased region" description="Basic and acidic residues" evidence="2">
    <location>
        <begin position="233"/>
        <end position="247"/>
    </location>
</feature>
<dbReference type="InterPro" id="IPR013083">
    <property type="entry name" value="Znf_RING/FYVE/PHD"/>
</dbReference>
<feature type="region of interest" description="Disordered" evidence="2">
    <location>
        <begin position="136"/>
        <end position="165"/>
    </location>
</feature>
<gene>
    <name evidence="4" type="ORF">SLS60_011585</name>
</gene>
<protein>
    <recommendedName>
        <fullName evidence="3">RING-type domain-containing protein</fullName>
    </recommendedName>
</protein>
<keyword evidence="1" id="KW-0479">Metal-binding</keyword>
<evidence type="ECO:0000313" key="5">
    <source>
        <dbReference type="Proteomes" id="UP001521785"/>
    </source>
</evidence>
<feature type="compositionally biased region" description="Polar residues" evidence="2">
    <location>
        <begin position="287"/>
        <end position="300"/>
    </location>
</feature>
<organism evidence="4 5">
    <name type="scientific">Paraconiothyrium brasiliense</name>
    <dbReference type="NCBI Taxonomy" id="300254"/>
    <lineage>
        <taxon>Eukaryota</taxon>
        <taxon>Fungi</taxon>
        <taxon>Dikarya</taxon>
        <taxon>Ascomycota</taxon>
        <taxon>Pezizomycotina</taxon>
        <taxon>Dothideomycetes</taxon>
        <taxon>Pleosporomycetidae</taxon>
        <taxon>Pleosporales</taxon>
        <taxon>Massarineae</taxon>
        <taxon>Didymosphaeriaceae</taxon>
        <taxon>Paraconiothyrium</taxon>
    </lineage>
</organism>
<dbReference type="InterPro" id="IPR001841">
    <property type="entry name" value="Znf_RING"/>
</dbReference>
<dbReference type="SMART" id="SM00184">
    <property type="entry name" value="RING"/>
    <property type="match status" value="1"/>
</dbReference>
<proteinExistence type="predicted"/>
<dbReference type="SUPFAM" id="SSF57850">
    <property type="entry name" value="RING/U-box"/>
    <property type="match status" value="1"/>
</dbReference>
<sequence>MADHKAARELCTTFLKEKTEVIDPQDMPILDECPICLDTYVSEQSVRINIEGCKHIFGRSCLTAMLTNNPRLQKKCPLCRTVWMNAPAGASVGAPLSPIRWGSPGSAATPGSSQAQAQRPTRIDFVNLIRPASRPLAVPRSRATGLNGPARSPAGLAPPPSSARPAHALLFGQRNRVINLTDSDGDDDPLESFNSITRDINSVRERARITQRKQAKENKKKSKPATAAQRESPTIKRENGDSNETSRNHSGSSGQDQRDQQTQQQQQAQPTPFPASFWNPPPRARPTPQNIQMLTQQNWGLPTGARNDPPADNSEDATMVSDDEADQDTEQHPPLPRPSRESPAEGHRSFLTSPQTPCLLAPPRSSSLRRNQRSRRDPYPFILSPTPEVNFDAERNPAGRALRDTLLGREKELHEMETRLNAREEMDTSLTAREQVLNSREQRLNARESVLDDRERALAQREEEIRLREEDLTRLDEVRLRQLREFDAMAARHREEMRRSP</sequence>
<feature type="region of interest" description="Disordered" evidence="2">
    <location>
        <begin position="204"/>
        <end position="385"/>
    </location>
</feature>
<accession>A0ABR3QJ63</accession>
<dbReference type="Proteomes" id="UP001521785">
    <property type="component" value="Unassembled WGS sequence"/>
</dbReference>
<feature type="compositionally biased region" description="Basic residues" evidence="2">
    <location>
        <begin position="209"/>
        <end position="223"/>
    </location>
</feature>
<dbReference type="PROSITE" id="PS50089">
    <property type="entry name" value="ZF_RING_2"/>
    <property type="match status" value="1"/>
</dbReference>
<reference evidence="4 5" key="1">
    <citation type="submission" date="2024-02" db="EMBL/GenBank/DDBJ databases">
        <title>De novo assembly and annotation of 12 fungi associated with fruit tree decline syndrome in Ontario, Canada.</title>
        <authorList>
            <person name="Sulman M."/>
            <person name="Ellouze W."/>
            <person name="Ilyukhin E."/>
        </authorList>
    </citation>
    <scope>NUCLEOTIDE SEQUENCE [LARGE SCALE GENOMIC DNA]</scope>
    <source>
        <strain evidence="4 5">M42-189</strain>
    </source>
</reference>
<evidence type="ECO:0000259" key="3">
    <source>
        <dbReference type="PROSITE" id="PS50089"/>
    </source>
</evidence>
<feature type="domain" description="RING-type" evidence="3">
    <location>
        <begin position="33"/>
        <end position="80"/>
    </location>
</feature>
<keyword evidence="5" id="KW-1185">Reference proteome</keyword>